<evidence type="ECO:0000313" key="3">
    <source>
        <dbReference type="Proteomes" id="UP000421791"/>
    </source>
</evidence>
<organism evidence="1 3">
    <name type="scientific">Bacteroides finegoldii</name>
    <dbReference type="NCBI Taxonomy" id="338188"/>
    <lineage>
        <taxon>Bacteria</taxon>
        <taxon>Pseudomonadati</taxon>
        <taxon>Bacteroidota</taxon>
        <taxon>Bacteroidia</taxon>
        <taxon>Bacteroidales</taxon>
        <taxon>Bacteroidaceae</taxon>
        <taxon>Bacteroides</taxon>
    </lineage>
</organism>
<dbReference type="EMBL" id="VWAG01000002">
    <property type="protein sequence ID" value="KAA5259914.1"/>
    <property type="molecule type" value="Genomic_DNA"/>
</dbReference>
<comment type="caution">
    <text evidence="1">The sequence shown here is derived from an EMBL/GenBank/DDBJ whole genome shotgun (WGS) entry which is preliminary data.</text>
</comment>
<proteinExistence type="predicted"/>
<dbReference type="RefSeq" id="WP_149923409.1">
    <property type="nucleotide sequence ID" value="NZ_JADOZO010000299.1"/>
</dbReference>
<dbReference type="Proteomes" id="UP000421791">
    <property type="component" value="Unassembled WGS sequence"/>
</dbReference>
<protein>
    <submittedName>
        <fullName evidence="1">Uncharacterized protein</fullName>
    </submittedName>
</protein>
<accession>A0A7J4YT97</accession>
<dbReference type="Proteomes" id="UP000440198">
    <property type="component" value="Unassembled WGS sequence"/>
</dbReference>
<gene>
    <name evidence="2" type="ORF">F2Z09_01340</name>
    <name evidence="1" type="ORF">F2Z22_03485</name>
</gene>
<reference evidence="3 4" key="1">
    <citation type="journal article" date="2019" name="Nat. Med.">
        <title>A library of human gut bacterial isolates paired with longitudinal multiomics data enables mechanistic microbiome research.</title>
        <authorList>
            <person name="Poyet M."/>
            <person name="Groussin M."/>
            <person name="Gibbons S.M."/>
            <person name="Avila-Pacheco J."/>
            <person name="Jiang X."/>
            <person name="Kearney S.M."/>
            <person name="Perrotta A.R."/>
            <person name="Berdy B."/>
            <person name="Zhao S."/>
            <person name="Lieberman T.D."/>
            <person name="Swanson P.K."/>
            <person name="Smith M."/>
            <person name="Roesemann S."/>
            <person name="Alexander J.E."/>
            <person name="Rich S.A."/>
            <person name="Livny J."/>
            <person name="Vlamakis H."/>
            <person name="Clish C."/>
            <person name="Bullock K."/>
            <person name="Deik A."/>
            <person name="Scott J."/>
            <person name="Pierce K.A."/>
            <person name="Xavier R.J."/>
            <person name="Alm E.J."/>
        </authorList>
    </citation>
    <scope>NUCLEOTIDE SEQUENCE [LARGE SCALE GENOMIC DNA]</scope>
    <source>
        <strain evidence="2 4">BIOML-A2</strain>
        <strain evidence="1 3">BIOML-A6</strain>
    </source>
</reference>
<evidence type="ECO:0000313" key="4">
    <source>
        <dbReference type="Proteomes" id="UP000440198"/>
    </source>
</evidence>
<name>A0A7J4YT97_9BACE</name>
<keyword evidence="4" id="KW-1185">Reference proteome</keyword>
<evidence type="ECO:0000313" key="1">
    <source>
        <dbReference type="EMBL" id="KAA5232429.1"/>
    </source>
</evidence>
<sequence length="143" mass="16488">MITPQTIGNILHQDCKALGINEIYVVFEGDDGKSEDFPHIDPEKGLEREMIIIHVKKQIPSKYWKNSFNEVNIFVPRIQGYSNRIRLAELERQANKLLDDVVSTYDGTTYRYSIESIGTEADTALKCHYVNVRILFEVLNVKL</sequence>
<evidence type="ECO:0000313" key="2">
    <source>
        <dbReference type="EMBL" id="KAA5259914.1"/>
    </source>
</evidence>
<dbReference type="EMBL" id="VWAK01000003">
    <property type="protein sequence ID" value="KAA5232429.1"/>
    <property type="molecule type" value="Genomic_DNA"/>
</dbReference>
<dbReference type="AlphaFoldDB" id="A0A7J4YT97"/>